<protein>
    <submittedName>
        <fullName evidence="1">Uncharacterized protein</fullName>
    </submittedName>
</protein>
<keyword evidence="2" id="KW-1185">Reference proteome</keyword>
<name>A0AA37TNP1_9HYPH</name>
<evidence type="ECO:0000313" key="1">
    <source>
        <dbReference type="EMBL" id="GLS74344.1"/>
    </source>
</evidence>
<dbReference type="EMBL" id="BSPL01000038">
    <property type="protein sequence ID" value="GLS74344.1"/>
    <property type="molecule type" value="Genomic_DNA"/>
</dbReference>
<reference evidence="2" key="1">
    <citation type="journal article" date="2019" name="Int. J. Syst. Evol. Microbiol.">
        <title>The Global Catalogue of Microorganisms (GCM) 10K type strain sequencing project: providing services to taxonomists for standard genome sequencing and annotation.</title>
        <authorList>
            <consortium name="The Broad Institute Genomics Platform"/>
            <consortium name="The Broad Institute Genome Sequencing Center for Infectious Disease"/>
            <person name="Wu L."/>
            <person name="Ma J."/>
        </authorList>
    </citation>
    <scope>NUCLEOTIDE SEQUENCE [LARGE SCALE GENOMIC DNA]</scope>
    <source>
        <strain evidence="2">NBRC 103632</strain>
    </source>
</reference>
<accession>A0AA37TNP1</accession>
<gene>
    <name evidence="1" type="ORF">GCM10007890_63620</name>
</gene>
<comment type="caution">
    <text evidence="1">The sequence shown here is derived from an EMBL/GenBank/DDBJ whole genome shotgun (WGS) entry which is preliminary data.</text>
</comment>
<dbReference type="Proteomes" id="UP001157440">
    <property type="component" value="Unassembled WGS sequence"/>
</dbReference>
<evidence type="ECO:0000313" key="2">
    <source>
        <dbReference type="Proteomes" id="UP001157440"/>
    </source>
</evidence>
<proteinExistence type="predicted"/>
<organism evidence="1 2">
    <name type="scientific">Methylobacterium tardum</name>
    <dbReference type="NCBI Taxonomy" id="374432"/>
    <lineage>
        <taxon>Bacteria</taxon>
        <taxon>Pseudomonadati</taxon>
        <taxon>Pseudomonadota</taxon>
        <taxon>Alphaproteobacteria</taxon>
        <taxon>Hyphomicrobiales</taxon>
        <taxon>Methylobacteriaceae</taxon>
        <taxon>Methylobacterium</taxon>
    </lineage>
</organism>
<sequence length="108" mass="11663">MTYRFPVLAKSAAEVVPLGWNMLLIDALVSPSSPWQQFPVGGSLRALSCPKLARAVFRVPRTLRLWRPPTSLASIADGRGRWRVAAVAQDVAPTGGRIPASTRSWGPA</sequence>
<dbReference type="AlphaFoldDB" id="A0AA37TNP1"/>